<dbReference type="Gene3D" id="3.40.830.10">
    <property type="entry name" value="LigB-like"/>
    <property type="match status" value="1"/>
</dbReference>
<evidence type="ECO:0000313" key="7">
    <source>
        <dbReference type="EMBL" id="ASK69583.1"/>
    </source>
</evidence>
<gene>
    <name evidence="7" type="ORF">CF168_12310</name>
</gene>
<dbReference type="AlphaFoldDB" id="A0A220UPI7"/>
<accession>A0A220UPI7</accession>
<dbReference type="CDD" id="cd07363">
    <property type="entry name" value="45_DOPA_Dioxygenase"/>
    <property type="match status" value="1"/>
</dbReference>
<keyword evidence="8" id="KW-1185">Reference proteome</keyword>
<reference evidence="7 8" key="1">
    <citation type="submission" date="2017-07" db="EMBL/GenBank/DDBJ databases">
        <title>Phenotypical and genomic characterization of a clinical isolate of Shewanella bicestrii sp. nov. producing an extended-spectrum beta-lactamase and a new oxacillinase variant.</title>
        <authorList>
            <person name="Jousset A.B."/>
            <person name="Bonnin R.A."/>
            <person name="Girlich D."/>
            <person name="Dabos L."/>
            <person name="Potron A."/>
            <person name="Dortet L."/>
            <person name="Glaser P."/>
            <person name="Naas T."/>
        </authorList>
    </citation>
    <scope>NUCLEOTIDE SEQUENCE [LARGE SCALE GENOMIC DNA]</scope>
    <source>
        <strain evidence="7 8">JAB-1</strain>
    </source>
</reference>
<evidence type="ECO:0000256" key="1">
    <source>
        <dbReference type="ARBA" id="ARBA00001947"/>
    </source>
</evidence>
<keyword evidence="7" id="KW-0223">Dioxygenase</keyword>
<evidence type="ECO:0000259" key="6">
    <source>
        <dbReference type="Pfam" id="PF02900"/>
    </source>
</evidence>
<dbReference type="PANTHER" id="PTHR30096">
    <property type="entry name" value="4,5-DOPA DIOXYGENASE EXTRADIOL-LIKE PROTEIN"/>
    <property type="match status" value="1"/>
</dbReference>
<proteinExistence type="inferred from homology"/>
<sequence length="269" mass="29312">MTHANSALMPVLFVPHGGGPLPLLNDANHLELRAFLSKVSDTIPTPKAIVLVTAHWEEAQVTLSSHPHPGMLFDYYGFPPEAYTLSYPAPGEPLLAETIAGLLKASGIEVRLDNQRAFDHGTFVPLKLMYPEANIPVVQMSLVQHLDPSAHIAIGEALATLRAQGVLIVGSGMSFHNMRAFFSSDPKVLPRSQGFDTWLTDVVTSGDSQAKAQLIDWQSAPEARFSHPREEHLIPLHVCFGAAHLQTPKATHQFSGLLFNTAISGYLWS</sequence>
<dbReference type="GO" id="GO:0008198">
    <property type="term" value="F:ferrous iron binding"/>
    <property type="evidence" value="ECO:0007669"/>
    <property type="project" value="InterPro"/>
</dbReference>
<feature type="domain" description="Extradiol ring-cleavage dioxygenase class III enzyme subunit B" evidence="6">
    <location>
        <begin position="45"/>
        <end position="246"/>
    </location>
</feature>
<dbReference type="RefSeq" id="WP_089068014.1">
    <property type="nucleotide sequence ID" value="NZ_CP022358.1"/>
</dbReference>
<evidence type="ECO:0000256" key="4">
    <source>
        <dbReference type="ARBA" id="ARBA00022833"/>
    </source>
</evidence>
<dbReference type="InterPro" id="IPR004183">
    <property type="entry name" value="Xdiol_dOase_suB"/>
</dbReference>
<dbReference type="Proteomes" id="UP000198367">
    <property type="component" value="Chromosome"/>
</dbReference>
<dbReference type="SUPFAM" id="SSF53213">
    <property type="entry name" value="LigB-like"/>
    <property type="match status" value="1"/>
</dbReference>
<dbReference type="KEGG" id="sbj:CF168_12310"/>
<comment type="similarity">
    <text evidence="2">Belongs to the DODA-type extradiol aromatic ring-opening dioxygenase family.</text>
</comment>
<dbReference type="EMBL" id="CP022358">
    <property type="protein sequence ID" value="ASK69583.1"/>
    <property type="molecule type" value="Genomic_DNA"/>
</dbReference>
<dbReference type="InterPro" id="IPR014436">
    <property type="entry name" value="Extradiol_dOase_DODA"/>
</dbReference>
<dbReference type="PIRSF" id="PIRSF006157">
    <property type="entry name" value="Doxgns_DODA"/>
    <property type="match status" value="1"/>
</dbReference>
<name>A0A220UPI7_9GAMM</name>
<evidence type="ECO:0000256" key="5">
    <source>
        <dbReference type="ARBA" id="ARBA00023002"/>
    </source>
</evidence>
<keyword evidence="4" id="KW-0862">Zinc</keyword>
<dbReference type="GO" id="GO:0016702">
    <property type="term" value="F:oxidoreductase activity, acting on single donors with incorporation of molecular oxygen, incorporation of two atoms of oxygen"/>
    <property type="evidence" value="ECO:0007669"/>
    <property type="project" value="UniProtKB-ARBA"/>
</dbReference>
<organism evidence="7 8">
    <name type="scientific">Shewanella bicestrii</name>
    <dbReference type="NCBI Taxonomy" id="2018305"/>
    <lineage>
        <taxon>Bacteria</taxon>
        <taxon>Pseudomonadati</taxon>
        <taxon>Pseudomonadota</taxon>
        <taxon>Gammaproteobacteria</taxon>
        <taxon>Alteromonadales</taxon>
        <taxon>Shewanellaceae</taxon>
        <taxon>Shewanella</taxon>
    </lineage>
</organism>
<evidence type="ECO:0000256" key="3">
    <source>
        <dbReference type="ARBA" id="ARBA00022723"/>
    </source>
</evidence>
<evidence type="ECO:0000313" key="8">
    <source>
        <dbReference type="Proteomes" id="UP000198367"/>
    </source>
</evidence>
<evidence type="ECO:0000256" key="2">
    <source>
        <dbReference type="ARBA" id="ARBA00007581"/>
    </source>
</evidence>
<dbReference type="Pfam" id="PF02900">
    <property type="entry name" value="LigB"/>
    <property type="match status" value="1"/>
</dbReference>
<protein>
    <submittedName>
        <fullName evidence="7">Dioxygenase</fullName>
    </submittedName>
</protein>
<keyword evidence="3" id="KW-0479">Metal-binding</keyword>
<keyword evidence="5" id="KW-0560">Oxidoreductase</keyword>
<dbReference type="PANTHER" id="PTHR30096:SF0">
    <property type="entry name" value="4,5-DOPA DIOXYGENASE EXTRADIOL-LIKE PROTEIN"/>
    <property type="match status" value="1"/>
</dbReference>
<comment type="cofactor">
    <cofactor evidence="1">
        <name>Zn(2+)</name>
        <dbReference type="ChEBI" id="CHEBI:29105"/>
    </cofactor>
</comment>
<dbReference type="GO" id="GO:0008270">
    <property type="term" value="F:zinc ion binding"/>
    <property type="evidence" value="ECO:0007669"/>
    <property type="project" value="InterPro"/>
</dbReference>